<name>A0ABX3F627_9VIBR</name>
<keyword evidence="3" id="KW-1185">Reference proteome</keyword>
<reference evidence="2 3" key="1">
    <citation type="submission" date="2016-09" db="EMBL/GenBank/DDBJ databases">
        <title>Genomic Taxonomy of the Vibrionaceae.</title>
        <authorList>
            <person name="Gonzalez-Castillo A."/>
            <person name="Gomez-Gil B."/>
            <person name="Enciso-Ibarra K."/>
        </authorList>
    </citation>
    <scope>NUCLEOTIDE SEQUENCE [LARGE SCALE GENOMIC DNA]</scope>
    <source>
        <strain evidence="2 3">CAIM 1902</strain>
    </source>
</reference>
<dbReference type="Gene3D" id="3.30.70.100">
    <property type="match status" value="1"/>
</dbReference>
<gene>
    <name evidence="2" type="ORF">BIY20_16520</name>
</gene>
<dbReference type="PROSITE" id="PS50925">
    <property type="entry name" value="BLUF"/>
    <property type="match status" value="1"/>
</dbReference>
<protein>
    <recommendedName>
        <fullName evidence="1">BLUF domain-containing protein</fullName>
    </recommendedName>
</protein>
<dbReference type="RefSeq" id="WP_075716280.1">
    <property type="nucleotide sequence ID" value="NZ_AP019654.1"/>
</dbReference>
<organism evidence="2 3">
    <name type="scientific">Vibrio panuliri</name>
    <dbReference type="NCBI Taxonomy" id="1381081"/>
    <lineage>
        <taxon>Bacteria</taxon>
        <taxon>Pseudomonadati</taxon>
        <taxon>Pseudomonadota</taxon>
        <taxon>Gammaproteobacteria</taxon>
        <taxon>Vibrionales</taxon>
        <taxon>Vibrionaceae</taxon>
        <taxon>Vibrio</taxon>
    </lineage>
</organism>
<dbReference type="InterPro" id="IPR036046">
    <property type="entry name" value="Acylphosphatase-like_dom_sf"/>
</dbReference>
<accession>A0ABX3F627</accession>
<proteinExistence type="predicted"/>
<feature type="domain" description="BLUF" evidence="1">
    <location>
        <begin position="1"/>
        <end position="90"/>
    </location>
</feature>
<sequence length="134" mass="15637">MKFILYRSHATLGSIDINTLLKAAIEKNAKLNITGFLISHSGGFIQYIEGENHVIDELYKVIASDTRHSNVTTLLESELTQRMYQEWEMGHVFIEDDSIIDMLQRSDGLQWFDYLKQRTLFLYPHDFIKQHSQA</sequence>
<comment type="caution">
    <text evidence="2">The sequence shown here is derived from an EMBL/GenBank/DDBJ whole genome shotgun (WGS) entry which is preliminary data.</text>
</comment>
<dbReference type="Pfam" id="PF04940">
    <property type="entry name" value="BLUF"/>
    <property type="match status" value="1"/>
</dbReference>
<dbReference type="Proteomes" id="UP000186039">
    <property type="component" value="Unassembled WGS sequence"/>
</dbReference>
<dbReference type="InterPro" id="IPR007024">
    <property type="entry name" value="BLUF_domain"/>
</dbReference>
<dbReference type="SMART" id="SM01034">
    <property type="entry name" value="BLUF"/>
    <property type="match status" value="1"/>
</dbReference>
<evidence type="ECO:0000313" key="2">
    <source>
        <dbReference type="EMBL" id="OLQ85129.1"/>
    </source>
</evidence>
<evidence type="ECO:0000313" key="3">
    <source>
        <dbReference type="Proteomes" id="UP000186039"/>
    </source>
</evidence>
<dbReference type="EMBL" id="MJMH01000226">
    <property type="protein sequence ID" value="OLQ85129.1"/>
    <property type="molecule type" value="Genomic_DNA"/>
</dbReference>
<dbReference type="SUPFAM" id="SSF54975">
    <property type="entry name" value="Acylphosphatase/BLUF domain-like"/>
    <property type="match status" value="1"/>
</dbReference>
<evidence type="ECO:0000259" key="1">
    <source>
        <dbReference type="PROSITE" id="PS50925"/>
    </source>
</evidence>